<dbReference type="GO" id="GO:0016020">
    <property type="term" value="C:membrane"/>
    <property type="evidence" value="ECO:0007669"/>
    <property type="project" value="UniProtKB-SubCell"/>
</dbReference>
<dbReference type="InterPro" id="IPR037185">
    <property type="entry name" value="EmrE-like"/>
</dbReference>
<proteinExistence type="inferred from homology"/>
<feature type="domain" description="EamA" evidence="7">
    <location>
        <begin position="164"/>
        <end position="299"/>
    </location>
</feature>
<dbReference type="Proteomes" id="UP000631034">
    <property type="component" value="Unassembled WGS sequence"/>
</dbReference>
<dbReference type="PANTHER" id="PTHR32322:SF2">
    <property type="entry name" value="EAMA DOMAIN-CONTAINING PROTEIN"/>
    <property type="match status" value="1"/>
</dbReference>
<feature type="transmembrane region" description="Helical" evidence="6">
    <location>
        <begin position="12"/>
        <end position="33"/>
    </location>
</feature>
<feature type="transmembrane region" description="Helical" evidence="6">
    <location>
        <begin position="225"/>
        <end position="248"/>
    </location>
</feature>
<evidence type="ECO:0000256" key="2">
    <source>
        <dbReference type="ARBA" id="ARBA00007362"/>
    </source>
</evidence>
<keyword evidence="5 6" id="KW-0472">Membrane</keyword>
<dbReference type="RefSeq" id="WP_192534864.1">
    <property type="nucleotide sequence ID" value="NZ_JACZHT010000007.1"/>
</dbReference>
<dbReference type="AlphaFoldDB" id="A0A8J6YWQ5"/>
<comment type="subcellular location">
    <subcellularLocation>
        <location evidence="1">Membrane</location>
        <topology evidence="1">Multi-pass membrane protein</topology>
    </subcellularLocation>
</comment>
<feature type="transmembrane region" description="Helical" evidence="6">
    <location>
        <begin position="165"/>
        <end position="182"/>
    </location>
</feature>
<feature type="transmembrane region" description="Helical" evidence="6">
    <location>
        <begin position="137"/>
        <end position="159"/>
    </location>
</feature>
<dbReference type="SUPFAM" id="SSF103481">
    <property type="entry name" value="Multidrug resistance efflux transporter EmrE"/>
    <property type="match status" value="2"/>
</dbReference>
<evidence type="ECO:0000313" key="9">
    <source>
        <dbReference type="Proteomes" id="UP000631034"/>
    </source>
</evidence>
<dbReference type="InterPro" id="IPR000620">
    <property type="entry name" value="EamA_dom"/>
</dbReference>
<comment type="similarity">
    <text evidence="2">Belongs to the EamA transporter family.</text>
</comment>
<accession>A0A8J6YWQ5</accession>
<evidence type="ECO:0000259" key="7">
    <source>
        <dbReference type="Pfam" id="PF00892"/>
    </source>
</evidence>
<dbReference type="InterPro" id="IPR050638">
    <property type="entry name" value="AA-Vitamin_Transporters"/>
</dbReference>
<dbReference type="PANTHER" id="PTHR32322">
    <property type="entry name" value="INNER MEMBRANE TRANSPORTER"/>
    <property type="match status" value="1"/>
</dbReference>
<sequence>MKLFQRSGAGGNALAYILMTLTTLFWSGNLVVARGVRDHMPPVALAYWRWVIVLCLCLPFALPHLRREWPVIRQNWRALLVLGILGVTLYNTLAYVGVQHTTATTGLILTSLTPVAVLLLSLAFFRTRLTWREVTGVVVSLSGMTLIIAKGSLATLAGVNFDAGDLWMVAAVLTWGFYTIGLQKWQGLPLHPMVFLGVQTFLGLLFLTPAWIWELAQGHSPSLTAQSALGVAYQGLFPAFLSYLFYAFSVRRIGGTKASLFMYLTPVFGILLSVLFLGETVRAYHLAGIVLIFAGIFVSTGRSGRRA</sequence>
<dbReference type="EMBL" id="JACZHT010000007">
    <property type="protein sequence ID" value="MBE1237859.1"/>
    <property type="molecule type" value="Genomic_DNA"/>
</dbReference>
<reference evidence="8" key="1">
    <citation type="submission" date="2020-10" db="EMBL/GenBank/DDBJ databases">
        <title>Genome sequence of the unusual species of purple photosynthetic bacteria, Phaeovibrio sulfidiphilus DSM 23193, type strain.</title>
        <authorList>
            <person name="Kyndt J.A."/>
            <person name="Meyer T.E."/>
        </authorList>
    </citation>
    <scope>NUCLEOTIDE SEQUENCE</scope>
    <source>
        <strain evidence="8">DSM 23193</strain>
    </source>
</reference>
<evidence type="ECO:0000256" key="3">
    <source>
        <dbReference type="ARBA" id="ARBA00022692"/>
    </source>
</evidence>
<protein>
    <submittedName>
        <fullName evidence="8">DMT family transporter</fullName>
    </submittedName>
</protein>
<organism evidence="8 9">
    <name type="scientific">Phaeovibrio sulfidiphilus</name>
    <dbReference type="NCBI Taxonomy" id="1220600"/>
    <lineage>
        <taxon>Bacteria</taxon>
        <taxon>Pseudomonadati</taxon>
        <taxon>Pseudomonadota</taxon>
        <taxon>Alphaproteobacteria</taxon>
        <taxon>Rhodospirillales</taxon>
        <taxon>Rhodospirillaceae</taxon>
        <taxon>Phaeovibrio</taxon>
    </lineage>
</organism>
<keyword evidence="3 6" id="KW-0812">Transmembrane</keyword>
<evidence type="ECO:0000256" key="1">
    <source>
        <dbReference type="ARBA" id="ARBA00004141"/>
    </source>
</evidence>
<evidence type="ECO:0000256" key="5">
    <source>
        <dbReference type="ARBA" id="ARBA00023136"/>
    </source>
</evidence>
<feature type="transmembrane region" description="Helical" evidence="6">
    <location>
        <begin position="283"/>
        <end position="301"/>
    </location>
</feature>
<evidence type="ECO:0000256" key="6">
    <source>
        <dbReference type="SAM" id="Phobius"/>
    </source>
</evidence>
<feature type="transmembrane region" description="Helical" evidence="6">
    <location>
        <begin position="260"/>
        <end position="277"/>
    </location>
</feature>
<keyword evidence="9" id="KW-1185">Reference proteome</keyword>
<comment type="caution">
    <text evidence="8">The sequence shown here is derived from an EMBL/GenBank/DDBJ whole genome shotgun (WGS) entry which is preliminary data.</text>
</comment>
<evidence type="ECO:0000313" key="8">
    <source>
        <dbReference type="EMBL" id="MBE1237859.1"/>
    </source>
</evidence>
<dbReference type="Pfam" id="PF00892">
    <property type="entry name" value="EamA"/>
    <property type="match status" value="2"/>
</dbReference>
<feature type="transmembrane region" description="Helical" evidence="6">
    <location>
        <begin position="194"/>
        <end position="213"/>
    </location>
</feature>
<gene>
    <name evidence="8" type="ORF">IHV25_09395</name>
</gene>
<keyword evidence="4 6" id="KW-1133">Transmembrane helix</keyword>
<feature type="transmembrane region" description="Helical" evidence="6">
    <location>
        <begin position="45"/>
        <end position="65"/>
    </location>
</feature>
<feature type="domain" description="EamA" evidence="7">
    <location>
        <begin position="14"/>
        <end position="148"/>
    </location>
</feature>
<feature type="transmembrane region" description="Helical" evidence="6">
    <location>
        <begin position="104"/>
        <end position="125"/>
    </location>
</feature>
<evidence type="ECO:0000256" key="4">
    <source>
        <dbReference type="ARBA" id="ARBA00022989"/>
    </source>
</evidence>
<dbReference type="Gene3D" id="1.10.3730.20">
    <property type="match status" value="1"/>
</dbReference>
<feature type="transmembrane region" description="Helical" evidence="6">
    <location>
        <begin position="77"/>
        <end position="98"/>
    </location>
</feature>
<name>A0A8J6YWQ5_9PROT</name>